<dbReference type="InterPro" id="IPR013763">
    <property type="entry name" value="Cyclin-like_dom"/>
</dbReference>
<dbReference type="Pfam" id="PF00134">
    <property type="entry name" value="Cyclin_N"/>
    <property type="match status" value="1"/>
</dbReference>
<evidence type="ECO:0000256" key="1">
    <source>
        <dbReference type="ARBA" id="ARBA00022618"/>
    </source>
</evidence>
<dbReference type="FunFam" id="1.10.472.10:FF:000006">
    <property type="entry name" value="Cyclin I"/>
    <property type="match status" value="1"/>
</dbReference>
<dbReference type="InterPro" id="IPR039361">
    <property type="entry name" value="Cyclin"/>
</dbReference>
<dbReference type="InterPro" id="IPR048258">
    <property type="entry name" value="Cyclins_cyclin-box"/>
</dbReference>
<keyword evidence="3" id="KW-0131">Cell cycle</keyword>
<dbReference type="Gene3D" id="1.10.472.10">
    <property type="entry name" value="Cyclin-like"/>
    <property type="match status" value="2"/>
</dbReference>
<dbReference type="InterPro" id="IPR006671">
    <property type="entry name" value="Cyclin_N"/>
</dbReference>
<reference evidence="6 7" key="1">
    <citation type="submission" date="2024-11" db="EMBL/GenBank/DDBJ databases">
        <title>Chromosome-level genome assembly of the freshwater bivalve Anodonta woodiana.</title>
        <authorList>
            <person name="Chen X."/>
        </authorList>
    </citation>
    <scope>NUCLEOTIDE SEQUENCE [LARGE SCALE GENOMIC DNA]</scope>
    <source>
        <strain evidence="6">MN2024</strain>
        <tissue evidence="6">Gills</tissue>
    </source>
</reference>
<accession>A0ABD3X4Z1</accession>
<dbReference type="PROSITE" id="PS00292">
    <property type="entry name" value="CYCLINS"/>
    <property type="match status" value="1"/>
</dbReference>
<dbReference type="PANTHER" id="PTHR10177">
    <property type="entry name" value="CYCLINS"/>
    <property type="match status" value="1"/>
</dbReference>
<evidence type="ECO:0000256" key="2">
    <source>
        <dbReference type="ARBA" id="ARBA00023127"/>
    </source>
</evidence>
<evidence type="ECO:0000259" key="5">
    <source>
        <dbReference type="SMART" id="SM00385"/>
    </source>
</evidence>
<dbReference type="AlphaFoldDB" id="A0ABD3X4Z1"/>
<proteinExistence type="inferred from homology"/>
<feature type="domain" description="Cyclin-like" evidence="5">
    <location>
        <begin position="96"/>
        <end position="182"/>
    </location>
</feature>
<keyword evidence="2 4" id="KW-0195">Cyclin</keyword>
<dbReference type="SMART" id="SM00385">
    <property type="entry name" value="CYCLIN"/>
    <property type="match status" value="1"/>
</dbReference>
<evidence type="ECO:0000313" key="7">
    <source>
        <dbReference type="Proteomes" id="UP001634394"/>
    </source>
</evidence>
<evidence type="ECO:0000256" key="4">
    <source>
        <dbReference type="RuleBase" id="RU000383"/>
    </source>
</evidence>
<comment type="caution">
    <text evidence="6">The sequence shown here is derived from an EMBL/GenBank/DDBJ whole genome shotgun (WGS) entry which is preliminary data.</text>
</comment>
<keyword evidence="7" id="KW-1185">Reference proteome</keyword>
<dbReference type="SUPFAM" id="SSF47954">
    <property type="entry name" value="Cyclin-like"/>
    <property type="match status" value="1"/>
</dbReference>
<keyword evidence="1" id="KW-0132">Cell division</keyword>
<dbReference type="GO" id="GO:0051301">
    <property type="term" value="P:cell division"/>
    <property type="evidence" value="ECO:0007669"/>
    <property type="project" value="UniProtKB-KW"/>
</dbReference>
<dbReference type="Proteomes" id="UP001634394">
    <property type="component" value="Unassembled WGS sequence"/>
</dbReference>
<organism evidence="6 7">
    <name type="scientific">Sinanodonta woodiana</name>
    <name type="common">Chinese pond mussel</name>
    <name type="synonym">Anodonta woodiana</name>
    <dbReference type="NCBI Taxonomy" id="1069815"/>
    <lineage>
        <taxon>Eukaryota</taxon>
        <taxon>Metazoa</taxon>
        <taxon>Spiralia</taxon>
        <taxon>Lophotrochozoa</taxon>
        <taxon>Mollusca</taxon>
        <taxon>Bivalvia</taxon>
        <taxon>Autobranchia</taxon>
        <taxon>Heteroconchia</taxon>
        <taxon>Palaeoheterodonta</taxon>
        <taxon>Unionida</taxon>
        <taxon>Unionoidea</taxon>
        <taxon>Unionidae</taxon>
        <taxon>Unioninae</taxon>
        <taxon>Sinanodonta</taxon>
    </lineage>
</organism>
<dbReference type="EMBL" id="JBJQND010000004">
    <property type="protein sequence ID" value="KAL3880771.1"/>
    <property type="molecule type" value="Genomic_DNA"/>
</dbReference>
<dbReference type="InterPro" id="IPR036915">
    <property type="entry name" value="Cyclin-like_sf"/>
</dbReference>
<name>A0ABD3X4Z1_SINWO</name>
<evidence type="ECO:0000256" key="3">
    <source>
        <dbReference type="ARBA" id="ARBA00023306"/>
    </source>
</evidence>
<protein>
    <recommendedName>
        <fullName evidence="5">Cyclin-like domain-containing protein</fullName>
    </recommendedName>
</protein>
<evidence type="ECO:0000313" key="6">
    <source>
        <dbReference type="EMBL" id="KAL3880771.1"/>
    </source>
</evidence>
<comment type="similarity">
    <text evidence="4">Belongs to the cyclin family.</text>
</comment>
<gene>
    <name evidence="6" type="ORF">ACJMK2_032986</name>
</gene>
<sequence length="335" mass="38307">MVAIDAPENVSAEQVRVNANEEYGQFCELAHILKDLGDAGHINCETTGLDIKVKDKFHQLREMAEREFEDHIFPKLPLCDESSESVCLNDRDSAVTSLRCLQMFYRFGADTFATAVHILDRFLSRIKVKRKYLSCVTAATYFLSAKFHEDSETTPKATELSHLHQLVWKSSDLKRMELIILEKLGWDLWSRTTPLSFLRIIFSILQLLDIPGLVKGLFETVTKLLEICLNHTICAHFRPCTLAVCALRYYIKHYGPASIIINFLLLDVQNICQIADSEMLDCYCAVSKQLLDYDSQVLSSPPSLPVRKKPMFKFGHRSRLSFYENSLPTIQEVCD</sequence>